<keyword evidence="4" id="KW-0804">Transcription</keyword>
<dbReference type="GO" id="GO:0006357">
    <property type="term" value="P:regulation of transcription by RNA polymerase II"/>
    <property type="evidence" value="ECO:0007669"/>
    <property type="project" value="TreeGrafter"/>
</dbReference>
<feature type="compositionally biased region" description="Basic residues" evidence="6">
    <location>
        <begin position="588"/>
        <end position="601"/>
    </location>
</feature>
<keyword evidence="3" id="KW-0805">Transcription regulation</keyword>
<comment type="subcellular location">
    <subcellularLocation>
        <location evidence="1">Nucleus</location>
    </subcellularLocation>
</comment>
<feature type="compositionally biased region" description="Basic and acidic residues" evidence="6">
    <location>
        <begin position="113"/>
        <end position="137"/>
    </location>
</feature>
<organism evidence="7 8">
    <name type="scientific">Emydomyces testavorans</name>
    <dbReference type="NCBI Taxonomy" id="2070801"/>
    <lineage>
        <taxon>Eukaryota</taxon>
        <taxon>Fungi</taxon>
        <taxon>Dikarya</taxon>
        <taxon>Ascomycota</taxon>
        <taxon>Pezizomycotina</taxon>
        <taxon>Eurotiomycetes</taxon>
        <taxon>Eurotiomycetidae</taxon>
        <taxon>Onygenales</taxon>
        <taxon>Nannizziopsiaceae</taxon>
        <taxon>Emydomyces</taxon>
    </lineage>
</organism>
<gene>
    <name evidence="7" type="primary">NGG1</name>
    <name evidence="7" type="ORF">PRK78_003787</name>
</gene>
<feature type="compositionally biased region" description="Basic residues" evidence="6">
    <location>
        <begin position="148"/>
        <end position="157"/>
    </location>
</feature>
<comment type="similarity">
    <text evidence="2">Belongs to the NGG1 family.</text>
</comment>
<evidence type="ECO:0000313" key="7">
    <source>
        <dbReference type="EMBL" id="WEW58319.1"/>
    </source>
</evidence>
<evidence type="ECO:0000256" key="1">
    <source>
        <dbReference type="ARBA" id="ARBA00004123"/>
    </source>
</evidence>
<dbReference type="Proteomes" id="UP001219355">
    <property type="component" value="Chromosome 2"/>
</dbReference>
<evidence type="ECO:0000256" key="2">
    <source>
        <dbReference type="ARBA" id="ARBA00005330"/>
    </source>
</evidence>
<dbReference type="PANTHER" id="PTHR13556:SF2">
    <property type="entry name" value="TRANSCRIPTIONAL ADAPTER 3"/>
    <property type="match status" value="1"/>
</dbReference>
<evidence type="ECO:0000256" key="4">
    <source>
        <dbReference type="ARBA" id="ARBA00023163"/>
    </source>
</evidence>
<dbReference type="GO" id="GO:0000124">
    <property type="term" value="C:SAGA complex"/>
    <property type="evidence" value="ECO:0007669"/>
    <property type="project" value="TreeGrafter"/>
</dbReference>
<dbReference type="Pfam" id="PF10198">
    <property type="entry name" value="Ada3"/>
    <property type="match status" value="1"/>
</dbReference>
<feature type="compositionally biased region" description="Polar residues" evidence="6">
    <location>
        <begin position="228"/>
        <end position="241"/>
    </location>
</feature>
<dbReference type="EMBL" id="CP120628">
    <property type="protein sequence ID" value="WEW58319.1"/>
    <property type="molecule type" value="Genomic_DNA"/>
</dbReference>
<keyword evidence="8" id="KW-1185">Reference proteome</keyword>
<dbReference type="PANTHER" id="PTHR13556">
    <property type="entry name" value="TRANSCRIPTIONAL ADAPTER 3-RELATED"/>
    <property type="match status" value="1"/>
</dbReference>
<feature type="region of interest" description="Disordered" evidence="6">
    <location>
        <begin position="434"/>
        <end position="455"/>
    </location>
</feature>
<evidence type="ECO:0000256" key="3">
    <source>
        <dbReference type="ARBA" id="ARBA00023015"/>
    </source>
</evidence>
<protein>
    <submittedName>
        <fullName evidence="7">Transcriptional regulator</fullName>
    </submittedName>
</protein>
<reference evidence="7" key="1">
    <citation type="submission" date="2023-03" db="EMBL/GenBank/DDBJ databases">
        <title>Emydomyces testavorans Genome Sequence.</title>
        <authorList>
            <person name="Hoyer L."/>
        </authorList>
    </citation>
    <scope>NUCLEOTIDE SEQUENCE</scope>
    <source>
        <strain evidence="7">16-2883</strain>
    </source>
</reference>
<feature type="region of interest" description="Disordered" evidence="6">
    <location>
        <begin position="1"/>
        <end position="37"/>
    </location>
</feature>
<dbReference type="AlphaFoldDB" id="A0AAF0IKY0"/>
<name>A0AAF0IKY0_9EURO</name>
<keyword evidence="5" id="KW-0539">Nucleus</keyword>
<evidence type="ECO:0000256" key="6">
    <source>
        <dbReference type="SAM" id="MobiDB-lite"/>
    </source>
</evidence>
<dbReference type="InterPro" id="IPR019340">
    <property type="entry name" value="Histone_AcTrfase_su3"/>
</dbReference>
<sequence length="680" mass="75032">MPPIPGLKSKAKGREPRGSRSRNTTPNSALSGSTTTGTSFALGYLDNDVSKLIVPTNVQYSDILGDLGGVNQIPDSKALEALVEQLKTLSQLAEARGDACNAGMRELSHKKKDILEDQREREQTGHAADKLKMKREPEEEEEEGRALKGGKLKKRRDKAVSKEERPLAVGAHGVARQDAFEMRIDAPHKRGSKDPTGVSSSPNKKSKNLPSATSSLSPPSMTSPKPGDQTSRAGSAESMESSDSHQPEPAPAVPQYQVFGPDPLRFDDPTTYHIREVTPGMADEEKKEIYCVAGFPQSDLSHMMAGTLPDKDFSNTKPTNQVSANTFATYIEPYVRPLTEEDIAFLKEKGDRVTPFLIPRRGKKHYTEIWAEEDGSINIESSHQERDKLPLNQGRGNVDQINDDTAETDHVSAPPLISRLYSLLRFEHRTLPEEAVAAQPTNHDESAPNGNTNTDMAMDVDQASGENETKPLNSATAFPDASPNGFKVPAAKLDHAQLDERLKAELRYIGFLGPDENPDYDAHYDDDVAERLRFLQSELKKQMITNGARKNRLLDIARERLAYQEYTTIHDDLDSQVQQAYLKRTRTLGKSKKGSHVKHRPGGAGGGSHPVGNAPGVGRPGIGDLARTLMDRRKRWADCIGPVFKDCKTTVPGKDESIWDPMMMAEFEKAEIEGWDEEQE</sequence>
<feature type="compositionally biased region" description="Low complexity" evidence="6">
    <location>
        <begin position="199"/>
        <end position="226"/>
    </location>
</feature>
<feature type="compositionally biased region" description="Low complexity" evidence="6">
    <location>
        <begin position="28"/>
        <end position="37"/>
    </location>
</feature>
<feature type="compositionally biased region" description="Basic and acidic residues" evidence="6">
    <location>
        <begin position="178"/>
        <end position="188"/>
    </location>
</feature>
<feature type="region of interest" description="Disordered" evidence="6">
    <location>
        <begin position="588"/>
        <end position="620"/>
    </location>
</feature>
<dbReference type="GO" id="GO:0005634">
    <property type="term" value="C:nucleus"/>
    <property type="evidence" value="ECO:0007669"/>
    <property type="project" value="UniProtKB-SubCell"/>
</dbReference>
<evidence type="ECO:0000313" key="8">
    <source>
        <dbReference type="Proteomes" id="UP001219355"/>
    </source>
</evidence>
<evidence type="ECO:0000256" key="5">
    <source>
        <dbReference type="ARBA" id="ARBA00023242"/>
    </source>
</evidence>
<accession>A0AAF0IKY0</accession>
<proteinExistence type="inferred from homology"/>
<feature type="region of interest" description="Disordered" evidence="6">
    <location>
        <begin position="109"/>
        <end position="264"/>
    </location>
</feature>
<dbReference type="GO" id="GO:0003713">
    <property type="term" value="F:transcription coactivator activity"/>
    <property type="evidence" value="ECO:0007669"/>
    <property type="project" value="TreeGrafter"/>
</dbReference>